<organism evidence="1">
    <name type="scientific">marine sediment metagenome</name>
    <dbReference type="NCBI Taxonomy" id="412755"/>
    <lineage>
        <taxon>unclassified sequences</taxon>
        <taxon>metagenomes</taxon>
        <taxon>ecological metagenomes</taxon>
    </lineage>
</organism>
<name>A0A0F9DJ53_9ZZZZ</name>
<reference evidence="1" key="1">
    <citation type="journal article" date="2015" name="Nature">
        <title>Complex archaea that bridge the gap between prokaryotes and eukaryotes.</title>
        <authorList>
            <person name="Spang A."/>
            <person name="Saw J.H."/>
            <person name="Jorgensen S.L."/>
            <person name="Zaremba-Niedzwiedzka K."/>
            <person name="Martijn J."/>
            <person name="Lind A.E."/>
            <person name="van Eijk R."/>
            <person name="Schleper C."/>
            <person name="Guy L."/>
            <person name="Ettema T.J."/>
        </authorList>
    </citation>
    <scope>NUCLEOTIDE SEQUENCE</scope>
</reference>
<evidence type="ECO:0000313" key="1">
    <source>
        <dbReference type="EMBL" id="KKL17726.1"/>
    </source>
</evidence>
<protein>
    <submittedName>
        <fullName evidence="1">Uncharacterized protein</fullName>
    </submittedName>
</protein>
<dbReference type="EMBL" id="LAZR01039145">
    <property type="protein sequence ID" value="KKL17726.1"/>
    <property type="molecule type" value="Genomic_DNA"/>
</dbReference>
<accession>A0A0F9DJ53</accession>
<comment type="caution">
    <text evidence="1">The sequence shown here is derived from an EMBL/GenBank/DDBJ whole genome shotgun (WGS) entry which is preliminary data.</text>
</comment>
<sequence>MHNKKTGIEITQADVDYAAYLANLQTVRINTIRQWEKTTNLTASAAVTTMEHKMDNEDDRIYVITHVAASDDTTGTKTIQLYNVKSGQRHLLNSDITSGAKVSVPWDGELITGPNQSVVAVFTTPSASDKLIFTVSGYWVPA</sequence>
<dbReference type="AlphaFoldDB" id="A0A0F9DJ53"/>
<proteinExistence type="predicted"/>
<gene>
    <name evidence="1" type="ORF">LCGC14_2482700</name>
</gene>